<evidence type="ECO:0000256" key="8">
    <source>
        <dbReference type="ARBA" id="ARBA00023004"/>
    </source>
</evidence>
<evidence type="ECO:0000256" key="10">
    <source>
        <dbReference type="ARBA" id="ARBA00023160"/>
    </source>
</evidence>
<comment type="similarity">
    <text evidence="2">Belongs to the fatty acid desaturase type 2 family.</text>
</comment>
<evidence type="ECO:0000256" key="7">
    <source>
        <dbReference type="ARBA" id="ARBA00023002"/>
    </source>
</evidence>
<keyword evidence="6" id="KW-0276">Fatty acid metabolism</keyword>
<evidence type="ECO:0000256" key="9">
    <source>
        <dbReference type="ARBA" id="ARBA00023098"/>
    </source>
</evidence>
<reference evidence="12" key="1">
    <citation type="journal article" date="2019" name="Int. J. Syst. Evol. Microbiol.">
        <title>The Global Catalogue of Microorganisms (GCM) 10K type strain sequencing project: providing services to taxonomists for standard genome sequencing and annotation.</title>
        <authorList>
            <consortium name="The Broad Institute Genomics Platform"/>
            <consortium name="The Broad Institute Genome Sequencing Center for Infectious Disease"/>
            <person name="Wu L."/>
            <person name="Ma J."/>
        </authorList>
    </citation>
    <scope>NUCLEOTIDE SEQUENCE [LARGE SCALE GENOMIC DNA]</scope>
    <source>
        <strain evidence="12">JCM 15614</strain>
    </source>
</reference>
<dbReference type="PANTHER" id="PTHR31155">
    <property type="entry name" value="ACYL- ACYL-CARRIER-PROTEIN DESATURASE-RELATED"/>
    <property type="match status" value="1"/>
</dbReference>
<protein>
    <submittedName>
        <fullName evidence="11">Acyl-ACP desaturase</fullName>
    </submittedName>
</protein>
<dbReference type="RefSeq" id="WP_344691486.1">
    <property type="nucleotide sequence ID" value="NZ_BAAAVV010000021.1"/>
</dbReference>
<keyword evidence="9" id="KW-0443">Lipid metabolism</keyword>
<gene>
    <name evidence="11" type="ORF">GCM10010531_44350</name>
</gene>
<evidence type="ECO:0000256" key="4">
    <source>
        <dbReference type="ARBA" id="ARBA00022516"/>
    </source>
</evidence>
<name>A0ABP6PQ23_9ACTN</name>
<keyword evidence="10" id="KW-0275">Fatty acid biosynthesis</keyword>
<dbReference type="EMBL" id="BAAAVV010000021">
    <property type="protein sequence ID" value="GAA3185256.1"/>
    <property type="molecule type" value="Genomic_DNA"/>
</dbReference>
<evidence type="ECO:0000256" key="3">
    <source>
        <dbReference type="ARBA" id="ARBA00011738"/>
    </source>
</evidence>
<evidence type="ECO:0000256" key="6">
    <source>
        <dbReference type="ARBA" id="ARBA00022832"/>
    </source>
</evidence>
<accession>A0ABP6PQ23</accession>
<evidence type="ECO:0000313" key="11">
    <source>
        <dbReference type="EMBL" id="GAA3185256.1"/>
    </source>
</evidence>
<organism evidence="11 12">
    <name type="scientific">Blastococcus jejuensis</name>
    <dbReference type="NCBI Taxonomy" id="351224"/>
    <lineage>
        <taxon>Bacteria</taxon>
        <taxon>Bacillati</taxon>
        <taxon>Actinomycetota</taxon>
        <taxon>Actinomycetes</taxon>
        <taxon>Geodermatophilales</taxon>
        <taxon>Geodermatophilaceae</taxon>
        <taxon>Blastococcus</taxon>
    </lineage>
</organism>
<keyword evidence="5" id="KW-0479">Metal-binding</keyword>
<dbReference type="Gene3D" id="1.10.620.20">
    <property type="entry name" value="Ribonucleotide Reductase, subunit A"/>
    <property type="match status" value="1"/>
</dbReference>
<proteinExistence type="inferred from homology"/>
<evidence type="ECO:0000313" key="12">
    <source>
        <dbReference type="Proteomes" id="UP001499924"/>
    </source>
</evidence>
<dbReference type="InterPro" id="IPR009078">
    <property type="entry name" value="Ferritin-like_SF"/>
</dbReference>
<comment type="cofactor">
    <cofactor evidence="1">
        <name>Fe(2+)</name>
        <dbReference type="ChEBI" id="CHEBI:29033"/>
    </cofactor>
</comment>
<keyword evidence="8" id="KW-0408">Iron</keyword>
<dbReference type="Pfam" id="PF03405">
    <property type="entry name" value="FA_desaturase_2"/>
    <property type="match status" value="1"/>
</dbReference>
<evidence type="ECO:0000256" key="5">
    <source>
        <dbReference type="ARBA" id="ARBA00022723"/>
    </source>
</evidence>
<dbReference type="Proteomes" id="UP001499924">
    <property type="component" value="Unassembled WGS sequence"/>
</dbReference>
<keyword evidence="7" id="KW-0560">Oxidoreductase</keyword>
<evidence type="ECO:0000256" key="1">
    <source>
        <dbReference type="ARBA" id="ARBA00001954"/>
    </source>
</evidence>
<dbReference type="SUPFAM" id="SSF47240">
    <property type="entry name" value="Ferritin-like"/>
    <property type="match status" value="1"/>
</dbReference>
<keyword evidence="4" id="KW-0444">Lipid biosynthesis</keyword>
<dbReference type="PIRSF" id="PIRSF000346">
    <property type="entry name" value="Dlt9_acylACP_des"/>
    <property type="match status" value="1"/>
</dbReference>
<dbReference type="PANTHER" id="PTHR31155:SF9">
    <property type="entry name" value="STEAROYL-[ACYL-CARRIER-PROTEIN] 9-DESATURASE 7, CHLOROPLASTIC"/>
    <property type="match status" value="1"/>
</dbReference>
<dbReference type="InterPro" id="IPR005067">
    <property type="entry name" value="Fatty_acid_desaturase-2"/>
</dbReference>
<comment type="subunit">
    <text evidence="3">Homodimer.</text>
</comment>
<keyword evidence="12" id="KW-1185">Reference proteome</keyword>
<sequence>MSRTNPQSAVLIELEPVVAANLDRHLGLAREWHPHDYVPWSEGRDFAFLGGEDWAPEQSRLDETAKAAMITNLLTEDNLPSYHREIATRFGRDGAWGTWVGRWTAEENRHGIALRDYLVVTRGVDPVELERARMDYMTTGYDSGDKTALEAVAYVSFQELATRVSHRNTGRATGDPIADKLLARIATDENLHMVFYRNLVDAAFDIDPDETMRAVANEVINFQMPGANMAGFRKNSMLIAKAGIYDLRLHHDEVVAPILRKWRVFERTDFGPAGEQAREELAAFLVGLDAQATKFVESRERMRARLTSSASGRHRDQVPSP</sequence>
<evidence type="ECO:0000256" key="2">
    <source>
        <dbReference type="ARBA" id="ARBA00008749"/>
    </source>
</evidence>
<dbReference type="CDD" id="cd01050">
    <property type="entry name" value="Acyl_ACP_Desat"/>
    <property type="match status" value="1"/>
</dbReference>
<comment type="caution">
    <text evidence="11">The sequence shown here is derived from an EMBL/GenBank/DDBJ whole genome shotgun (WGS) entry which is preliminary data.</text>
</comment>
<dbReference type="InterPro" id="IPR012348">
    <property type="entry name" value="RNR-like"/>
</dbReference>